<dbReference type="Pfam" id="PF00581">
    <property type="entry name" value="Rhodanese"/>
    <property type="match status" value="1"/>
</dbReference>
<keyword evidence="6 10" id="KW-0904">Protein phosphatase</keyword>
<dbReference type="SUPFAM" id="SSF52821">
    <property type="entry name" value="Rhodanese/Cell cycle control phosphatase"/>
    <property type="match status" value="1"/>
</dbReference>
<comment type="function">
    <text evidence="10">Tyrosine protein phosphatase which functions as a dosage-dependent inducer of mitotic progression.</text>
</comment>
<evidence type="ECO:0000256" key="8">
    <source>
        <dbReference type="ARBA" id="ARBA00051722"/>
    </source>
</evidence>
<accession>A0AAF0F0H9</accession>
<dbReference type="GO" id="GO:0000086">
    <property type="term" value="P:G2/M transition of mitotic cell cycle"/>
    <property type="evidence" value="ECO:0007669"/>
    <property type="project" value="TreeGrafter"/>
</dbReference>
<protein>
    <recommendedName>
        <fullName evidence="9 10">M-phase inducer phosphatase</fullName>
        <ecNumber evidence="2 10">3.1.3.48</ecNumber>
    </recommendedName>
</protein>
<dbReference type="PRINTS" id="PR00716">
    <property type="entry name" value="MPIPHPHTASE"/>
</dbReference>
<dbReference type="SMART" id="SM00450">
    <property type="entry name" value="RHOD"/>
    <property type="match status" value="1"/>
</dbReference>
<feature type="domain" description="Rhodanese" evidence="12">
    <location>
        <begin position="415"/>
        <end position="547"/>
    </location>
</feature>
<dbReference type="EC" id="3.1.3.48" evidence="2 10"/>
<evidence type="ECO:0000313" key="14">
    <source>
        <dbReference type="Proteomes" id="UP001219933"/>
    </source>
</evidence>
<dbReference type="Proteomes" id="UP001219933">
    <property type="component" value="Chromosome 4"/>
</dbReference>
<dbReference type="AlphaFoldDB" id="A0AAF0F0H9"/>
<dbReference type="InterPro" id="IPR001763">
    <property type="entry name" value="Rhodanese-like_dom"/>
</dbReference>
<keyword evidence="5 10" id="KW-0378">Hydrolase</keyword>
<dbReference type="Gene3D" id="3.40.250.10">
    <property type="entry name" value="Rhodanese-like domain"/>
    <property type="match status" value="1"/>
</dbReference>
<feature type="region of interest" description="Disordered" evidence="11">
    <location>
        <begin position="96"/>
        <end position="118"/>
    </location>
</feature>
<dbReference type="GO" id="GO:0010971">
    <property type="term" value="P:positive regulation of G2/M transition of mitotic cell cycle"/>
    <property type="evidence" value="ECO:0007669"/>
    <property type="project" value="TreeGrafter"/>
</dbReference>
<dbReference type="GO" id="GO:0004725">
    <property type="term" value="F:protein tyrosine phosphatase activity"/>
    <property type="evidence" value="ECO:0007669"/>
    <property type="project" value="UniProtKB-UniRule"/>
</dbReference>
<evidence type="ECO:0000256" key="10">
    <source>
        <dbReference type="RuleBase" id="RU368028"/>
    </source>
</evidence>
<evidence type="ECO:0000256" key="7">
    <source>
        <dbReference type="ARBA" id="ARBA00023306"/>
    </source>
</evidence>
<feature type="region of interest" description="Disordered" evidence="11">
    <location>
        <begin position="1"/>
        <end position="39"/>
    </location>
</feature>
<dbReference type="FunFam" id="3.40.250.10:FF:000021">
    <property type="entry name" value="M-phase inducer phosphatase cdc-25.2"/>
    <property type="match status" value="1"/>
</dbReference>
<evidence type="ECO:0000313" key="13">
    <source>
        <dbReference type="EMBL" id="WFD36037.1"/>
    </source>
</evidence>
<dbReference type="CDD" id="cd01530">
    <property type="entry name" value="Cdc25"/>
    <property type="match status" value="1"/>
</dbReference>
<dbReference type="PANTHER" id="PTHR10828:SF17">
    <property type="entry name" value="PROTEIN-TYROSINE-PHOSPHATASE"/>
    <property type="match status" value="1"/>
</dbReference>
<dbReference type="InterPro" id="IPR036873">
    <property type="entry name" value="Rhodanese-like_dom_sf"/>
</dbReference>
<evidence type="ECO:0000256" key="5">
    <source>
        <dbReference type="ARBA" id="ARBA00022801"/>
    </source>
</evidence>
<evidence type="ECO:0000256" key="11">
    <source>
        <dbReference type="SAM" id="MobiDB-lite"/>
    </source>
</evidence>
<evidence type="ECO:0000256" key="6">
    <source>
        <dbReference type="ARBA" id="ARBA00022912"/>
    </source>
</evidence>
<dbReference type="GO" id="GO:0005634">
    <property type="term" value="C:nucleus"/>
    <property type="evidence" value="ECO:0007669"/>
    <property type="project" value="TreeGrafter"/>
</dbReference>
<feature type="region of interest" description="Disordered" evidence="11">
    <location>
        <begin position="666"/>
        <end position="701"/>
    </location>
</feature>
<organism evidence="13 14">
    <name type="scientific">Malassezia cuniculi</name>
    <dbReference type="NCBI Taxonomy" id="948313"/>
    <lineage>
        <taxon>Eukaryota</taxon>
        <taxon>Fungi</taxon>
        <taxon>Dikarya</taxon>
        <taxon>Basidiomycota</taxon>
        <taxon>Ustilaginomycotina</taxon>
        <taxon>Malasseziomycetes</taxon>
        <taxon>Malasseziales</taxon>
        <taxon>Malasseziaceae</taxon>
        <taxon>Malassezia</taxon>
    </lineage>
</organism>
<feature type="region of interest" description="Disordered" evidence="11">
    <location>
        <begin position="338"/>
        <end position="360"/>
    </location>
</feature>
<feature type="region of interest" description="Disordered" evidence="11">
    <location>
        <begin position="618"/>
        <end position="638"/>
    </location>
</feature>
<evidence type="ECO:0000256" key="3">
    <source>
        <dbReference type="ARBA" id="ARBA00022618"/>
    </source>
</evidence>
<gene>
    <name evidence="13" type="primary">MIH1</name>
    <name evidence="13" type="ORF">MCUN1_002908</name>
</gene>
<feature type="region of interest" description="Disordered" evidence="11">
    <location>
        <begin position="151"/>
        <end position="171"/>
    </location>
</feature>
<dbReference type="GO" id="GO:0005737">
    <property type="term" value="C:cytoplasm"/>
    <property type="evidence" value="ECO:0007669"/>
    <property type="project" value="TreeGrafter"/>
</dbReference>
<comment type="similarity">
    <text evidence="1 10">Belongs to the MPI phosphatase family.</text>
</comment>
<keyword evidence="4 10" id="KW-0498">Mitosis</keyword>
<proteinExistence type="inferred from homology"/>
<keyword evidence="3 10" id="KW-0132">Cell division</keyword>
<reference evidence="13" key="1">
    <citation type="submission" date="2023-03" db="EMBL/GenBank/DDBJ databases">
        <title>Mating type loci evolution in Malassezia.</title>
        <authorList>
            <person name="Coelho M.A."/>
        </authorList>
    </citation>
    <scope>NUCLEOTIDE SEQUENCE</scope>
    <source>
        <strain evidence="13">CBS 11721</strain>
    </source>
</reference>
<name>A0AAF0F0H9_9BASI</name>
<feature type="region of interest" description="Disordered" evidence="11">
    <location>
        <begin position="190"/>
        <end position="215"/>
    </location>
</feature>
<dbReference type="EMBL" id="CP119880">
    <property type="protein sequence ID" value="WFD36037.1"/>
    <property type="molecule type" value="Genomic_DNA"/>
</dbReference>
<sequence>MSPLSSPGEVGAWESKRVADPPSSPSVRDGGGQLLQDIDRSFGSSMSISSIESPRTRAFARVVAEEGNDPFSFVLGEQPGVAVPNWLLSQRAGNRSSPHAMEISSPAVPDGLNQRPLCRLDPTQRYSVPLGRSPQDCSPFERNARALSTGAVPCGDRSIHSEPSSPAGPPLKKRLSALYRLQKNELEWFGPNVSGDSNISRDDSNASQDDSRVSQISQNAAWFQGGDTFSSQEADSSLLGVAPPPADVSPAACAPSDMGRFFFSPDSPNVSLIPQPIPAVRTSPNSSPGSSPLRSLLGAPFAPNIRRCASIAVPNNAETAIPPPPKNDLDIALDMDEGDESVLEGSPVRPPPRAAPRLGGPARAHSVVLAGERCAEAIGSTCLPGFGSFEQDHKILPCHPVKCDGLMRITPDTLVDLLQGKYNDKIHGYCIVDCRFAYEYEGGHVAGAINLNTTEKVRSHFLECGCGMHANSDLPSRTQSGAPDENGDVRKFLLIFHCEFSWKRAPSMALSLRQADRALAHDYPNCHFPDIYILEGGYSNFFAKHPEYCEPRAYIQMDDPRFMRHRSEELTGFRKQFTRNRSFAYGDGRIATAAAATIANSRLASGRLSVSRTLAFSRTTTETKENAPPAASLLTSSKPPFPAMKPLVRASTLGMIAPAQLQADATRLDVPPPVRDASFSSAGDSSFDGDGGDSPCAVATSRRPLFEQFQVPRARSPVSALFARPPSQRT</sequence>
<dbReference type="PANTHER" id="PTHR10828">
    <property type="entry name" value="M-PHASE INDUCER PHOSPHATASE DUAL SPECIFICITY PHOSPHATASE CDC25"/>
    <property type="match status" value="1"/>
</dbReference>
<keyword evidence="7 10" id="KW-0131">Cell cycle</keyword>
<dbReference type="InterPro" id="IPR000751">
    <property type="entry name" value="MPI_Phosphatase"/>
</dbReference>
<keyword evidence="14" id="KW-1185">Reference proteome</keyword>
<dbReference type="GO" id="GO:0110032">
    <property type="term" value="P:positive regulation of G2/MI transition of meiotic cell cycle"/>
    <property type="evidence" value="ECO:0007669"/>
    <property type="project" value="TreeGrafter"/>
</dbReference>
<evidence type="ECO:0000259" key="12">
    <source>
        <dbReference type="SMART" id="SM00450"/>
    </source>
</evidence>
<evidence type="ECO:0000256" key="1">
    <source>
        <dbReference type="ARBA" id="ARBA00011065"/>
    </source>
</evidence>
<feature type="compositionally biased region" description="Low complexity" evidence="11">
    <location>
        <begin position="676"/>
        <end position="688"/>
    </location>
</feature>
<evidence type="ECO:0000256" key="4">
    <source>
        <dbReference type="ARBA" id="ARBA00022776"/>
    </source>
</evidence>
<evidence type="ECO:0000256" key="9">
    <source>
        <dbReference type="ARBA" id="ARBA00067190"/>
    </source>
</evidence>
<evidence type="ECO:0000256" key="2">
    <source>
        <dbReference type="ARBA" id="ARBA00013064"/>
    </source>
</evidence>
<feature type="compositionally biased region" description="Basic and acidic residues" evidence="11">
    <location>
        <begin position="199"/>
        <end position="212"/>
    </location>
</feature>
<comment type="catalytic activity">
    <reaction evidence="8 10">
        <text>O-phospho-L-tyrosyl-[protein] + H2O = L-tyrosyl-[protein] + phosphate</text>
        <dbReference type="Rhea" id="RHEA:10684"/>
        <dbReference type="Rhea" id="RHEA-COMP:10136"/>
        <dbReference type="Rhea" id="RHEA-COMP:20101"/>
        <dbReference type="ChEBI" id="CHEBI:15377"/>
        <dbReference type="ChEBI" id="CHEBI:43474"/>
        <dbReference type="ChEBI" id="CHEBI:46858"/>
        <dbReference type="ChEBI" id="CHEBI:61978"/>
        <dbReference type="EC" id="3.1.3.48"/>
    </reaction>
</comment>
<dbReference type="GO" id="GO:0051301">
    <property type="term" value="P:cell division"/>
    <property type="evidence" value="ECO:0007669"/>
    <property type="project" value="UniProtKB-UniRule"/>
</dbReference>